<evidence type="ECO:0000313" key="2">
    <source>
        <dbReference type="EMBL" id="HEN28349.1"/>
    </source>
</evidence>
<accession>A0A7C2K5G3</accession>
<evidence type="ECO:0000313" key="3">
    <source>
        <dbReference type="EMBL" id="HGL18285.1"/>
    </source>
</evidence>
<dbReference type="EMBL" id="DSOL01000195">
    <property type="protein sequence ID" value="HEN28349.1"/>
    <property type="molecule type" value="Genomic_DNA"/>
</dbReference>
<reference evidence="2" key="1">
    <citation type="journal article" date="2020" name="mSystems">
        <title>Genome- and Community-Level Interaction Insights into Carbon Utilization and Element Cycling Functions of Hydrothermarchaeota in Hydrothermal Sediment.</title>
        <authorList>
            <person name="Zhou Z."/>
            <person name="Liu Y."/>
            <person name="Xu W."/>
            <person name="Pan J."/>
            <person name="Luo Z.H."/>
            <person name="Li M."/>
        </authorList>
    </citation>
    <scope>NUCLEOTIDE SEQUENCE [LARGE SCALE GENOMIC DNA]</scope>
    <source>
        <strain evidence="2">SpSt-34</strain>
        <strain evidence="3">SpSt-69</strain>
    </source>
</reference>
<dbReference type="Gene3D" id="3.40.50.720">
    <property type="entry name" value="NAD(P)-binding Rossmann-like Domain"/>
    <property type="match status" value="1"/>
</dbReference>
<dbReference type="EMBL" id="DTDJ01000050">
    <property type="protein sequence ID" value="HGL18285.1"/>
    <property type="molecule type" value="Genomic_DNA"/>
</dbReference>
<dbReference type="PANTHER" id="PTHR43245:SF58">
    <property type="entry name" value="BLL5923 PROTEIN"/>
    <property type="match status" value="1"/>
</dbReference>
<evidence type="ECO:0000259" key="1">
    <source>
        <dbReference type="Pfam" id="PF01370"/>
    </source>
</evidence>
<proteinExistence type="predicted"/>
<comment type="caution">
    <text evidence="2">The sequence shown here is derived from an EMBL/GenBank/DDBJ whole genome shotgun (WGS) entry which is preliminary data.</text>
</comment>
<name>A0A7C2K5G3_UNCW3</name>
<dbReference type="Pfam" id="PF01370">
    <property type="entry name" value="Epimerase"/>
    <property type="match status" value="1"/>
</dbReference>
<dbReference type="InterPro" id="IPR050177">
    <property type="entry name" value="Lipid_A_modif_metabolic_enz"/>
</dbReference>
<gene>
    <name evidence="2" type="ORF">ENQ77_06855</name>
    <name evidence="3" type="ORF">ENU66_08165</name>
</gene>
<dbReference type="AlphaFoldDB" id="A0A7C2K5G3"/>
<dbReference type="InterPro" id="IPR036291">
    <property type="entry name" value="NAD(P)-bd_dom_sf"/>
</dbReference>
<feature type="domain" description="NAD-dependent epimerase/dehydratase" evidence="1">
    <location>
        <begin position="5"/>
        <end position="220"/>
    </location>
</feature>
<dbReference type="InterPro" id="IPR001509">
    <property type="entry name" value="Epimerase_deHydtase"/>
</dbReference>
<sequence length="325" mass="37403">MQIGVTGTSGFIGRNLVPELIKNGHTVRVLMRSKNQEILWPEVEPFYGDFKNPESLVDFVKDLDVIIHCAGVIKALKKEDFILGNYTTTKNLIDAINTAKPGNLRRFIFLSSQSAQGPSNELIPKKVEHTPEPVSWYGKSKLMAENYIINYLQYPYTILRLSTVYGPYDRETLRFFQYVKCGIFPMPNGEKYLSIIYVKDVVKLILMLIGNENSGINRVYFVSNPEYTTLTQIVEHIKSLYGKKRVLKITIPEWIFRPILKLSETFARITNNPTIANSDKANELAQKYWIGDPTPLYTETGFKPDYTLMEGLYETLVWYKENGWI</sequence>
<dbReference type="PANTHER" id="PTHR43245">
    <property type="entry name" value="BIFUNCTIONAL POLYMYXIN RESISTANCE PROTEIN ARNA"/>
    <property type="match status" value="1"/>
</dbReference>
<dbReference type="SUPFAM" id="SSF51735">
    <property type="entry name" value="NAD(P)-binding Rossmann-fold domains"/>
    <property type="match status" value="1"/>
</dbReference>
<protein>
    <submittedName>
        <fullName evidence="2">NAD(P)-dependent oxidoreductase</fullName>
    </submittedName>
</protein>
<organism evidence="2">
    <name type="scientific">candidate division WOR-3 bacterium</name>
    <dbReference type="NCBI Taxonomy" id="2052148"/>
    <lineage>
        <taxon>Bacteria</taxon>
        <taxon>Bacteria division WOR-3</taxon>
    </lineage>
</organism>